<accession>A0A0P9K8Z2</accession>
<dbReference type="EMBL" id="RBOC01000117">
    <property type="protein sequence ID" value="RMM08554.1"/>
    <property type="molecule type" value="Genomic_DNA"/>
</dbReference>
<evidence type="ECO:0000313" key="2">
    <source>
        <dbReference type="Proteomes" id="UP000278587"/>
    </source>
</evidence>
<protein>
    <submittedName>
        <fullName evidence="1">RND family efflux transporter MFP subunit</fullName>
    </submittedName>
</protein>
<comment type="caution">
    <text evidence="1">The sequence shown here is derived from an EMBL/GenBank/DDBJ whole genome shotgun (WGS) entry which is preliminary data.</text>
</comment>
<evidence type="ECO:0000313" key="1">
    <source>
        <dbReference type="EMBL" id="RMM08554.1"/>
    </source>
</evidence>
<reference evidence="1 2" key="1">
    <citation type="submission" date="2018-08" db="EMBL/GenBank/DDBJ databases">
        <title>Recombination of ecologically and evolutionarily significant loci maintains genetic cohesion in the Pseudomonas syringae species complex.</title>
        <authorList>
            <person name="Dillon M."/>
            <person name="Thakur S."/>
            <person name="Almeida R.N.D."/>
            <person name="Weir B.S."/>
            <person name="Guttman D.S."/>
        </authorList>
    </citation>
    <scope>NUCLEOTIDE SEQUENCE [LARGE SCALE GENOMIC DNA]</scope>
    <source>
        <strain evidence="1 2">ICMP 4086</strain>
    </source>
</reference>
<organism evidence="1 2">
    <name type="scientific">Pseudomonas caricapapayae</name>
    <dbReference type="NCBI Taxonomy" id="46678"/>
    <lineage>
        <taxon>Bacteria</taxon>
        <taxon>Pseudomonadati</taxon>
        <taxon>Pseudomonadota</taxon>
        <taxon>Gammaproteobacteria</taxon>
        <taxon>Pseudomonadales</taxon>
        <taxon>Pseudomonadaceae</taxon>
        <taxon>Pseudomonas</taxon>
    </lineage>
</organism>
<gene>
    <name evidence="1" type="ORF">ALQ84_02392</name>
</gene>
<dbReference type="AlphaFoldDB" id="A0A0P9K8Z2"/>
<name>A0A0P9K8Z2_9PSED</name>
<sequence>MNGPSAEPRPAYSLRLLCLLIMALPGCGDKPLREPVERPVLFTEIADRRSAPYARFAGVIQAQTGINGMQPGQKIRMSREAGL</sequence>
<dbReference type="Proteomes" id="UP000278587">
    <property type="component" value="Unassembled WGS sequence"/>
</dbReference>
<proteinExistence type="predicted"/>